<dbReference type="GO" id="GO:0008657">
    <property type="term" value="F:DNA topoisomerase type II (double strand cut, ATP-hydrolyzing) inhibitor activity"/>
    <property type="evidence" value="ECO:0007669"/>
    <property type="project" value="InterPro"/>
</dbReference>
<dbReference type="EMBL" id="RQXU01000012">
    <property type="protein sequence ID" value="RRH86541.1"/>
    <property type="molecule type" value="Genomic_DNA"/>
</dbReference>
<reference evidence="8 9" key="1">
    <citation type="submission" date="2018-11" db="EMBL/GenBank/DDBJ databases">
        <title>The genome of Variovorax sp T529.</title>
        <authorList>
            <person name="Gao J."/>
        </authorList>
    </citation>
    <scope>NUCLEOTIDE SEQUENCE [LARGE SCALE GENOMIC DNA]</scope>
    <source>
        <strain evidence="8 9">T529</strain>
    </source>
</reference>
<evidence type="ECO:0000256" key="3">
    <source>
        <dbReference type="ARBA" id="ARBA00022491"/>
    </source>
</evidence>
<evidence type="ECO:0000313" key="8">
    <source>
        <dbReference type="EMBL" id="RRH86541.1"/>
    </source>
</evidence>
<gene>
    <name evidence="8" type="ORF">EH244_20300</name>
</gene>
<keyword evidence="5" id="KW-0804">Transcription</keyword>
<organism evidence="8 9">
    <name type="scientific">Variovorax beijingensis</name>
    <dbReference type="NCBI Taxonomy" id="2496117"/>
    <lineage>
        <taxon>Bacteria</taxon>
        <taxon>Pseudomonadati</taxon>
        <taxon>Pseudomonadota</taxon>
        <taxon>Betaproteobacteria</taxon>
        <taxon>Burkholderiales</taxon>
        <taxon>Comamonadaceae</taxon>
        <taxon>Variovorax</taxon>
    </lineage>
</organism>
<dbReference type="GO" id="GO:0006276">
    <property type="term" value="P:plasmid maintenance"/>
    <property type="evidence" value="ECO:0007669"/>
    <property type="project" value="InterPro"/>
</dbReference>
<evidence type="ECO:0000256" key="7">
    <source>
        <dbReference type="ARBA" id="ARBA00033135"/>
    </source>
</evidence>
<dbReference type="Pfam" id="PF01845">
    <property type="entry name" value="CcdB"/>
    <property type="match status" value="1"/>
</dbReference>
<evidence type="ECO:0000256" key="6">
    <source>
        <dbReference type="ARBA" id="ARBA00029628"/>
    </source>
</evidence>
<proteinExistence type="inferred from homology"/>
<evidence type="ECO:0000313" key="9">
    <source>
        <dbReference type="Proteomes" id="UP000271590"/>
    </source>
</evidence>
<dbReference type="RefSeq" id="WP_124960158.1">
    <property type="nucleotide sequence ID" value="NZ_CBFHCE010000035.1"/>
</dbReference>
<evidence type="ECO:0000256" key="1">
    <source>
        <dbReference type="ARBA" id="ARBA00005230"/>
    </source>
</evidence>
<protein>
    <recommendedName>
        <fullName evidence="2">Toxin CcdB</fullName>
    </recommendedName>
    <alternativeName>
        <fullName evidence="7">Cytotoxic protein CcdB</fullName>
    </alternativeName>
    <alternativeName>
        <fullName evidence="6">Protein LetD</fullName>
    </alternativeName>
</protein>
<dbReference type="Gene3D" id="2.30.30.110">
    <property type="match status" value="1"/>
</dbReference>
<comment type="similarity">
    <text evidence="1">Belongs to the CcdB toxin family.</text>
</comment>
<dbReference type="InterPro" id="IPR011067">
    <property type="entry name" value="Plasmid_toxin/cell-grow_inhib"/>
</dbReference>
<sequence>MAQFDVYPNPSKLQRPDIPWMVDIQSDLLSALPTRLVVPLALRKHMPAALPRALCPQVQWEGDALVALPHLAAPFRVKDLGTSQGSLRSQASELVGALDAVISGI</sequence>
<evidence type="ECO:0000256" key="2">
    <source>
        <dbReference type="ARBA" id="ARBA00015075"/>
    </source>
</evidence>
<keyword evidence="4" id="KW-0805">Transcription regulation</keyword>
<accession>A0A3P3EK03</accession>
<keyword evidence="3" id="KW-0678">Repressor</keyword>
<evidence type="ECO:0000256" key="5">
    <source>
        <dbReference type="ARBA" id="ARBA00023163"/>
    </source>
</evidence>
<dbReference type="AlphaFoldDB" id="A0A3P3EK03"/>
<name>A0A3P3EK03_9BURK</name>
<comment type="caution">
    <text evidence="8">The sequence shown here is derived from an EMBL/GenBank/DDBJ whole genome shotgun (WGS) entry which is preliminary data.</text>
</comment>
<dbReference type="Proteomes" id="UP000271590">
    <property type="component" value="Unassembled WGS sequence"/>
</dbReference>
<evidence type="ECO:0000256" key="4">
    <source>
        <dbReference type="ARBA" id="ARBA00023015"/>
    </source>
</evidence>
<dbReference type="SUPFAM" id="SSF50118">
    <property type="entry name" value="Cell growth inhibitor/plasmid maintenance toxic component"/>
    <property type="match status" value="1"/>
</dbReference>
<dbReference type="InterPro" id="IPR002712">
    <property type="entry name" value="CcdB"/>
</dbReference>